<evidence type="ECO:0008006" key="4">
    <source>
        <dbReference type="Google" id="ProtNLM"/>
    </source>
</evidence>
<evidence type="ECO:0000313" key="2">
    <source>
        <dbReference type="EMBL" id="MEK7951140.1"/>
    </source>
</evidence>
<gene>
    <name evidence="2" type="ORF">WKV53_11555</name>
</gene>
<name>A0ABU9AUT0_9BACT</name>
<protein>
    <recommendedName>
        <fullName evidence="4">Prepilin-type N-terminal cleavage/methylation domain-containing protein</fullName>
    </recommendedName>
</protein>
<dbReference type="Proteomes" id="UP001371305">
    <property type="component" value="Unassembled WGS sequence"/>
</dbReference>
<reference evidence="2 3" key="1">
    <citation type="submission" date="2024-04" db="EMBL/GenBank/DDBJ databases">
        <title>Luteolibacter sp. isolated from soil.</title>
        <authorList>
            <person name="An J."/>
        </authorList>
    </citation>
    <scope>NUCLEOTIDE SEQUENCE [LARGE SCALE GENOMIC DNA]</scope>
    <source>
        <strain evidence="2 3">Y139</strain>
    </source>
</reference>
<keyword evidence="3" id="KW-1185">Reference proteome</keyword>
<organism evidence="2 3">
    <name type="scientific">Luteolibacter soli</name>
    <dbReference type="NCBI Taxonomy" id="3135280"/>
    <lineage>
        <taxon>Bacteria</taxon>
        <taxon>Pseudomonadati</taxon>
        <taxon>Verrucomicrobiota</taxon>
        <taxon>Verrucomicrobiia</taxon>
        <taxon>Verrucomicrobiales</taxon>
        <taxon>Verrucomicrobiaceae</taxon>
        <taxon>Luteolibacter</taxon>
    </lineage>
</organism>
<accession>A0ABU9AUT0</accession>
<keyword evidence="1" id="KW-1133">Transmembrane helix</keyword>
<evidence type="ECO:0000313" key="3">
    <source>
        <dbReference type="Proteomes" id="UP001371305"/>
    </source>
</evidence>
<evidence type="ECO:0000256" key="1">
    <source>
        <dbReference type="SAM" id="Phobius"/>
    </source>
</evidence>
<sequence length="169" mass="17958">MKHSLPKRGWLRGVSLVETMIAIGILAVVGPLAVATLLKSGEGGVTARAETRSVAIVERCLSELKTARDGPSQYLPKLEPGANFGKDRVVCLAFAGDGTLLGKVDEGSYSSGSGKVDSQDAVYLAKLQGDLQTQRTGFPPLLTVTVTVEYPAVAPQNKRNHTEFHTQLP</sequence>
<keyword evidence="1" id="KW-0812">Transmembrane</keyword>
<dbReference type="RefSeq" id="WP_341404743.1">
    <property type="nucleotide sequence ID" value="NZ_JBBUKT010000004.1"/>
</dbReference>
<comment type="caution">
    <text evidence="2">The sequence shown here is derived from an EMBL/GenBank/DDBJ whole genome shotgun (WGS) entry which is preliminary data.</text>
</comment>
<dbReference type="EMBL" id="JBBUKT010000004">
    <property type="protein sequence ID" value="MEK7951140.1"/>
    <property type="molecule type" value="Genomic_DNA"/>
</dbReference>
<feature type="transmembrane region" description="Helical" evidence="1">
    <location>
        <begin position="20"/>
        <end position="38"/>
    </location>
</feature>
<keyword evidence="1" id="KW-0472">Membrane</keyword>
<proteinExistence type="predicted"/>